<accession>A0A1S3DXG6</accession>
<protein>
    <submittedName>
        <fullName evidence="5">Uncharacterized protein LOC105851485</fullName>
    </submittedName>
</protein>
<feature type="domain" description="Retroviral polymerase SH3-like" evidence="3">
    <location>
        <begin position="292"/>
        <end position="344"/>
    </location>
</feature>
<dbReference type="Proteomes" id="UP000087171">
    <property type="component" value="Unplaced"/>
</dbReference>
<feature type="compositionally biased region" description="Basic and acidic residues" evidence="1">
    <location>
        <begin position="1"/>
        <end position="10"/>
    </location>
</feature>
<proteinExistence type="predicted"/>
<sequence>MKECSGEKNSEVALQAQSNNKDKRGRSKWRSGKRRNYNNTNARNQQDHNGNRQGGSRNHQRGGNSQKGRGGKKKFDKSNKRESQQDNAKFAHEEQDDEPVMLMVTTKEDEVGTNLWYLDTGCLTHMSGRKDWFINLDESMKSKVKFANSSSLMAEGVGEVLIQNKNGKQSKISEGLFVPGLKCNLLSVGQLLEKGYMMKLEDKQLKVYDENNKLILKSPMSKNSSFKMNIKGVVKGLPQIQEPTEMCEDCVQSKQHRSHFSKHMEVRSKEKLEVIHSDFVALCKLTQLETIDQLRRKLDDKGEQMVLMGYHATGGYKLYDPINRKIVINRDVLVDEIKEWKWSTE</sequence>
<feature type="region of interest" description="Disordered" evidence="1">
    <location>
        <begin position="1"/>
        <end position="99"/>
    </location>
</feature>
<feature type="domain" description="Retrovirus-related Pol polyprotein from transposon TNT 1-94-like beta-barrel" evidence="2">
    <location>
        <begin position="116"/>
        <end position="196"/>
    </location>
</feature>
<dbReference type="Pfam" id="PF22936">
    <property type="entry name" value="Pol_BBD"/>
    <property type="match status" value="1"/>
</dbReference>
<dbReference type="InterPro" id="IPR057670">
    <property type="entry name" value="SH3_retrovirus"/>
</dbReference>
<dbReference type="Pfam" id="PF25597">
    <property type="entry name" value="SH3_retrovirus"/>
    <property type="match status" value="1"/>
</dbReference>
<evidence type="ECO:0000313" key="5">
    <source>
        <dbReference type="RefSeq" id="XP_012567864.1"/>
    </source>
</evidence>
<dbReference type="AlphaFoldDB" id="A0A1S3DXG6"/>
<evidence type="ECO:0000256" key="1">
    <source>
        <dbReference type="SAM" id="MobiDB-lite"/>
    </source>
</evidence>
<name>A0A1S3DXG6_CICAR</name>
<dbReference type="InterPro" id="IPR054722">
    <property type="entry name" value="PolX-like_BBD"/>
</dbReference>
<feature type="compositionally biased region" description="Polar residues" evidence="1">
    <location>
        <begin position="54"/>
        <end position="67"/>
    </location>
</feature>
<reference evidence="5" key="1">
    <citation type="submission" date="2025-08" db="UniProtKB">
        <authorList>
            <consortium name="RefSeq"/>
        </authorList>
    </citation>
    <scope>IDENTIFICATION</scope>
    <source>
        <tissue evidence="5">Etiolated seedlings</tissue>
    </source>
</reference>
<evidence type="ECO:0000259" key="3">
    <source>
        <dbReference type="Pfam" id="PF25597"/>
    </source>
</evidence>
<organism evidence="4 5">
    <name type="scientific">Cicer arietinum</name>
    <name type="common">Chickpea</name>
    <name type="synonym">Garbanzo</name>
    <dbReference type="NCBI Taxonomy" id="3827"/>
    <lineage>
        <taxon>Eukaryota</taxon>
        <taxon>Viridiplantae</taxon>
        <taxon>Streptophyta</taxon>
        <taxon>Embryophyta</taxon>
        <taxon>Tracheophyta</taxon>
        <taxon>Spermatophyta</taxon>
        <taxon>Magnoliopsida</taxon>
        <taxon>eudicotyledons</taxon>
        <taxon>Gunneridae</taxon>
        <taxon>Pentapetalae</taxon>
        <taxon>rosids</taxon>
        <taxon>fabids</taxon>
        <taxon>Fabales</taxon>
        <taxon>Fabaceae</taxon>
        <taxon>Papilionoideae</taxon>
        <taxon>50 kb inversion clade</taxon>
        <taxon>NPAAA clade</taxon>
        <taxon>Hologalegina</taxon>
        <taxon>IRL clade</taxon>
        <taxon>Cicereae</taxon>
        <taxon>Cicer</taxon>
    </lineage>
</organism>
<evidence type="ECO:0000259" key="2">
    <source>
        <dbReference type="Pfam" id="PF22936"/>
    </source>
</evidence>
<dbReference type="STRING" id="3827.A0A1S3DXG6"/>
<feature type="compositionally biased region" description="Basic and acidic residues" evidence="1">
    <location>
        <begin position="76"/>
        <end position="93"/>
    </location>
</feature>
<dbReference type="OrthoDB" id="2015125at2759"/>
<gene>
    <name evidence="5" type="primary">LOC105851485</name>
</gene>
<evidence type="ECO:0000313" key="4">
    <source>
        <dbReference type="Proteomes" id="UP000087171"/>
    </source>
</evidence>
<keyword evidence="4" id="KW-1185">Reference proteome</keyword>
<feature type="compositionally biased region" description="Basic residues" evidence="1">
    <location>
        <begin position="23"/>
        <end position="36"/>
    </location>
</feature>
<dbReference type="RefSeq" id="XP_012567864.1">
    <property type="nucleotide sequence ID" value="XM_012712410.1"/>
</dbReference>